<dbReference type="Pfam" id="PF00128">
    <property type="entry name" value="Alpha-amylase"/>
    <property type="match status" value="1"/>
</dbReference>
<comment type="similarity">
    <text evidence="1">Belongs to the glycosyl hydrolase 13 family.</text>
</comment>
<dbReference type="SUPFAM" id="SSF51011">
    <property type="entry name" value="Glycosyl hydrolase domain"/>
    <property type="match status" value="1"/>
</dbReference>
<keyword evidence="4" id="KW-0326">Glycosidase</keyword>
<dbReference type="Proteomes" id="UP000318704">
    <property type="component" value="Chromosome"/>
</dbReference>
<evidence type="ECO:0000256" key="2">
    <source>
        <dbReference type="ARBA" id="ARBA00022946"/>
    </source>
</evidence>
<dbReference type="Pfam" id="PF02922">
    <property type="entry name" value="CBM_48"/>
    <property type="match status" value="1"/>
</dbReference>
<dbReference type="InterPro" id="IPR013780">
    <property type="entry name" value="Glyco_hydro_b"/>
</dbReference>
<organism evidence="4 5">
    <name type="scientific">Gimesia aquarii</name>
    <dbReference type="NCBI Taxonomy" id="2527964"/>
    <lineage>
        <taxon>Bacteria</taxon>
        <taxon>Pseudomonadati</taxon>
        <taxon>Planctomycetota</taxon>
        <taxon>Planctomycetia</taxon>
        <taxon>Planctomycetales</taxon>
        <taxon>Planctomycetaceae</taxon>
        <taxon>Gimesia</taxon>
    </lineage>
</organism>
<evidence type="ECO:0000313" key="4">
    <source>
        <dbReference type="EMBL" id="QDT98526.1"/>
    </source>
</evidence>
<dbReference type="CDD" id="cd11326">
    <property type="entry name" value="AmyAc_Glg_debranch"/>
    <property type="match status" value="1"/>
</dbReference>
<evidence type="ECO:0000256" key="1">
    <source>
        <dbReference type="ARBA" id="ARBA00008061"/>
    </source>
</evidence>
<dbReference type="InterPro" id="IPR014756">
    <property type="entry name" value="Ig_E-set"/>
</dbReference>
<evidence type="ECO:0000313" key="5">
    <source>
        <dbReference type="Proteomes" id="UP000318704"/>
    </source>
</evidence>
<dbReference type="KEGG" id="gaw:V144x_40320"/>
<dbReference type="EMBL" id="CP037920">
    <property type="protein sequence ID" value="QDT98526.1"/>
    <property type="molecule type" value="Genomic_DNA"/>
</dbReference>
<dbReference type="InterPro" id="IPR017853">
    <property type="entry name" value="GH"/>
</dbReference>
<dbReference type="InterPro" id="IPR004193">
    <property type="entry name" value="Glyco_hydro_13_N"/>
</dbReference>
<feature type="domain" description="Glycosyl hydrolase family 13 catalytic" evidence="3">
    <location>
        <begin position="165"/>
        <end position="573"/>
    </location>
</feature>
<dbReference type="Gene3D" id="2.60.40.1180">
    <property type="entry name" value="Golgi alpha-mannosidase II"/>
    <property type="match status" value="1"/>
</dbReference>
<keyword evidence="2" id="KW-0809">Transit peptide</keyword>
<dbReference type="InterPro" id="IPR013783">
    <property type="entry name" value="Ig-like_fold"/>
</dbReference>
<dbReference type="Pfam" id="PF21156">
    <property type="entry name" value="ISOA1-3_C"/>
    <property type="match status" value="1"/>
</dbReference>
<dbReference type="InterPro" id="IPR006047">
    <property type="entry name" value="GH13_cat_dom"/>
</dbReference>
<dbReference type="SUPFAM" id="SSF51445">
    <property type="entry name" value="(Trans)glycosidases"/>
    <property type="match status" value="1"/>
</dbReference>
<dbReference type="EC" id="3.2.1.-" evidence="4"/>
<sequence length="687" mass="78437">MDHWDKIEGSPVHLGATWIPSENAFNFAIYSKHAEHVSLLFFTEENLKEPVFVFQLEPHRNKTAEIWHCRISAVEIEHAKYYAYQIDGPPPKAPFERHAFDPEKLLFDPYSRNIFFPPDFDREIASRPGPNMGRAPLSVLQSIECVFNWENDEPIHHTSDLIIYEMHVRGFTNRDNSGVSEDAQGTFAGVIEKIPYLKELGITAVELMPVFQFDIQDGNYWGYMPLGFFAAHDGFCMSEETCERHIEFCEMVKALHSAGIEVILDVVYNHTGEGNESGPTYCFKGIDNTTYYSLTGQPESPFANYSGAGNTLHTSNRAVRKLIVDSLHFWAKEMHVDGFRFDLASILTRKTDGSIEETNPSTLGQIGSDTSLADRRFIAEPWDAGGGFQLGSRFPGHRWMQWNAAYRDTLQQFVRGDEGHVADLMTRIYGSSDLFPDDCMHALRPYQSVNYITSHDGFSLYDMVSYNEKRNWANGHHNTDGTHDYSWNCGCEGETDVSPEVMMLRKQQVKNFFCLLMISNGSPMFRMGDEFLQTQGGNNNPYNQDNETSWLDWSRLDTHRDMFRFVKRIIAFRKSHSSLCRSHFWREDIHWYGMARDVDLSTTSKALAFCLRGAEEKDNDIYVMINAAPTPGAFGIHEGTPSDWKRIVDTSLPSPQDILELEEAKPLSTAQYNVQGRSVVVLIRNPQ</sequence>
<dbReference type="InterPro" id="IPR044505">
    <property type="entry name" value="GlgX_Isoamylase_N_E_set"/>
</dbReference>
<gene>
    <name evidence="4" type="primary">glgX_2</name>
    <name evidence="4" type="ORF">V144x_40320</name>
</gene>
<proteinExistence type="inferred from homology"/>
<reference evidence="4 5" key="1">
    <citation type="submission" date="2019-03" db="EMBL/GenBank/DDBJ databases">
        <title>Deep-cultivation of Planctomycetes and their phenomic and genomic characterization uncovers novel biology.</title>
        <authorList>
            <person name="Wiegand S."/>
            <person name="Jogler M."/>
            <person name="Boedeker C."/>
            <person name="Pinto D."/>
            <person name="Vollmers J."/>
            <person name="Rivas-Marin E."/>
            <person name="Kohn T."/>
            <person name="Peeters S.H."/>
            <person name="Heuer A."/>
            <person name="Rast P."/>
            <person name="Oberbeckmann S."/>
            <person name="Bunk B."/>
            <person name="Jeske O."/>
            <person name="Meyerdierks A."/>
            <person name="Storesund J.E."/>
            <person name="Kallscheuer N."/>
            <person name="Luecker S."/>
            <person name="Lage O.M."/>
            <person name="Pohl T."/>
            <person name="Merkel B.J."/>
            <person name="Hornburger P."/>
            <person name="Mueller R.-W."/>
            <person name="Bruemmer F."/>
            <person name="Labrenz M."/>
            <person name="Spormann A.M."/>
            <person name="Op den Camp H."/>
            <person name="Overmann J."/>
            <person name="Amann R."/>
            <person name="Jetten M.S.M."/>
            <person name="Mascher T."/>
            <person name="Medema M.H."/>
            <person name="Devos D.P."/>
            <person name="Kaster A.-K."/>
            <person name="Ovreas L."/>
            <person name="Rohde M."/>
            <person name="Galperin M.Y."/>
            <person name="Jogler C."/>
        </authorList>
    </citation>
    <scope>NUCLEOTIDE SEQUENCE [LARGE SCALE GENOMIC DNA]</scope>
    <source>
        <strain evidence="4 5">V144</strain>
    </source>
</reference>
<accession>A0A517VZV3</accession>
<protein>
    <submittedName>
        <fullName evidence="4">Glycogen debranching enzyme</fullName>
        <ecNumber evidence="4">3.2.1.-</ecNumber>
    </submittedName>
</protein>
<dbReference type="AlphaFoldDB" id="A0A517VZV3"/>
<dbReference type="SMART" id="SM00642">
    <property type="entry name" value="Aamy"/>
    <property type="match status" value="1"/>
</dbReference>
<evidence type="ECO:0000259" key="3">
    <source>
        <dbReference type="SMART" id="SM00642"/>
    </source>
</evidence>
<dbReference type="CDD" id="cd02856">
    <property type="entry name" value="E_set_GDE_Isoamylase_N"/>
    <property type="match status" value="1"/>
</dbReference>
<keyword evidence="4" id="KW-0378">Hydrolase</keyword>
<dbReference type="InterPro" id="IPR048650">
    <property type="entry name" value="ISOA1-3-like_C"/>
</dbReference>
<dbReference type="RefSeq" id="WP_144987256.1">
    <property type="nucleotide sequence ID" value="NZ_CP037920.1"/>
</dbReference>
<dbReference type="GO" id="GO:0005975">
    <property type="term" value="P:carbohydrate metabolic process"/>
    <property type="evidence" value="ECO:0007669"/>
    <property type="project" value="InterPro"/>
</dbReference>
<dbReference type="SUPFAM" id="SSF81296">
    <property type="entry name" value="E set domains"/>
    <property type="match status" value="1"/>
</dbReference>
<dbReference type="Gene3D" id="2.60.40.10">
    <property type="entry name" value="Immunoglobulins"/>
    <property type="match status" value="1"/>
</dbReference>
<name>A0A517VZV3_9PLAN</name>
<dbReference type="GO" id="GO:0019156">
    <property type="term" value="F:isoamylase activity"/>
    <property type="evidence" value="ECO:0007669"/>
    <property type="project" value="UniProtKB-ARBA"/>
</dbReference>
<dbReference type="PANTHER" id="PTHR43002">
    <property type="entry name" value="GLYCOGEN DEBRANCHING ENZYME"/>
    <property type="match status" value="1"/>
</dbReference>
<dbReference type="Gene3D" id="3.20.20.80">
    <property type="entry name" value="Glycosidases"/>
    <property type="match status" value="1"/>
</dbReference>